<dbReference type="InterPro" id="IPR051157">
    <property type="entry name" value="PDH/Transketolase"/>
</dbReference>
<dbReference type="Proteomes" id="UP001201873">
    <property type="component" value="Unassembled WGS sequence"/>
</dbReference>
<dbReference type="SUPFAM" id="SSF52922">
    <property type="entry name" value="TK C-terminal domain-like"/>
    <property type="match status" value="1"/>
</dbReference>
<name>A0ABT0JZ50_9ACTN</name>
<dbReference type="Gene3D" id="3.40.50.970">
    <property type="match status" value="2"/>
</dbReference>
<evidence type="ECO:0000256" key="1">
    <source>
        <dbReference type="SAM" id="MobiDB-lite"/>
    </source>
</evidence>
<dbReference type="EMBL" id="JALKFT010000010">
    <property type="protein sequence ID" value="MCK9876492.1"/>
    <property type="molecule type" value="Genomic_DNA"/>
</dbReference>
<gene>
    <name evidence="2" type="ORF">MXD59_12025</name>
</gene>
<protein>
    <submittedName>
        <fullName evidence="2">Pyruvate dehydrogenase</fullName>
    </submittedName>
</protein>
<feature type="compositionally biased region" description="Pro residues" evidence="1">
    <location>
        <begin position="839"/>
        <end position="848"/>
    </location>
</feature>
<reference evidence="2 3" key="1">
    <citation type="submission" date="2022-04" db="EMBL/GenBank/DDBJ databases">
        <title>Genome diversity in the genus Frankia.</title>
        <authorList>
            <person name="Carlos-Shanley C."/>
            <person name="Hahn D."/>
        </authorList>
    </citation>
    <scope>NUCLEOTIDE SEQUENCE [LARGE SCALE GENOMIC DNA]</scope>
    <source>
        <strain evidence="2 3">Ag45/Mut15</strain>
    </source>
</reference>
<feature type="compositionally biased region" description="Pro residues" evidence="1">
    <location>
        <begin position="30"/>
        <end position="44"/>
    </location>
</feature>
<sequence>MATSALTPRDVSQPANGSPLHPGGGSSTPVEPPPPPPAPVPGPPDGILDLAALATLDGRLRSRAAALIEAGVRAGLRSPGDARRDRAAVASASSVATVLWFDALRAEDRVSVTPHTAPLLLAVHEALGETQPPSPDALAVAPPAATAALPWETQTAAVAGPGRPLRRLGSGNVGPSGTVWAALAHRFAGSRFDHTPGGRQICLIDFTELRDPSVWESITDERVAHLGELFWVVLVSGTGISDGWQPGATGAARESGGVGGPGRAARMFEAAGWQVLTVRHGRRLGALSRAPGGPALMARLDQLTPAQYQELLHTRGAELRRRLAGPGAAGVGISRLLDTLPDEEILACLRDLGGHDIPLLIDAFDEVAGDRPTVLFAYTDNRLTPDDAPPTSPDDLDDPDRPAALDRPDDVDHPDDVVTELDRPGDQTRPEHPAHAADIKPADIKPADIKPADIEPADIEPADIEPAAAVAGGRNQEGRTAAGPLLAPVPWTPGARRLARHVGTYLDRAPIAPRAAAPVPGHVDRRADGVSSTQEALGQLLRDLPALAPQAATAVVTVSTRAADPILANWLAAAGRHVAGGLSAPAFGGVLASLGVAWSRQGLPLLPIGVADELAAGQVLPGWLAAGSGDARSMLAVADTGLDPASRALAFGGGDGVPERVAAVWTPAFAQDLAWCLLAGLGQLGRPGGVSSLLRLSARPIDQRLAALPSDPVALRQRHALALAGGYRLYEGGPDAVLTLVGVGAVLPEVLGAAARLCAGLRREVSVVCLTSPNAVFAALQARRGLQDGSDALLGEILPARRRTPLVTVVDGDPRSLAFLAGVHGDPIATLGSAAPAPGTEPPGPGDAPVPLETIIGAALDLLDETSGR</sequence>
<feature type="region of interest" description="Disordered" evidence="1">
    <location>
        <begin position="831"/>
        <end position="851"/>
    </location>
</feature>
<organism evidence="2 3">
    <name type="scientific">Frankia umida</name>
    <dbReference type="NCBI Taxonomy" id="573489"/>
    <lineage>
        <taxon>Bacteria</taxon>
        <taxon>Bacillati</taxon>
        <taxon>Actinomycetota</taxon>
        <taxon>Actinomycetes</taxon>
        <taxon>Frankiales</taxon>
        <taxon>Frankiaceae</taxon>
        <taxon>Frankia</taxon>
    </lineage>
</organism>
<dbReference type="PANTHER" id="PTHR43825:SF1">
    <property type="entry name" value="TRANSKETOLASE-LIKE PYRIMIDINE-BINDING DOMAIN-CONTAINING PROTEIN"/>
    <property type="match status" value="1"/>
</dbReference>
<dbReference type="InterPro" id="IPR009014">
    <property type="entry name" value="Transketo_C/PFOR_II"/>
</dbReference>
<proteinExistence type="predicted"/>
<evidence type="ECO:0000313" key="3">
    <source>
        <dbReference type="Proteomes" id="UP001201873"/>
    </source>
</evidence>
<keyword evidence="2" id="KW-0670">Pyruvate</keyword>
<keyword evidence="3" id="KW-1185">Reference proteome</keyword>
<accession>A0ABT0JZ50</accession>
<dbReference type="PANTHER" id="PTHR43825">
    <property type="entry name" value="PYRUVATE DEHYDROGENASE E1 COMPONENT"/>
    <property type="match status" value="1"/>
</dbReference>
<dbReference type="InterPro" id="IPR029061">
    <property type="entry name" value="THDP-binding"/>
</dbReference>
<dbReference type="SUPFAM" id="SSF52518">
    <property type="entry name" value="Thiamin diphosphate-binding fold (THDP-binding)"/>
    <property type="match status" value="1"/>
</dbReference>
<feature type="region of interest" description="Disordered" evidence="1">
    <location>
        <begin position="379"/>
        <end position="446"/>
    </location>
</feature>
<feature type="region of interest" description="Disordered" evidence="1">
    <location>
        <begin position="1"/>
        <end position="46"/>
    </location>
</feature>
<feature type="compositionally biased region" description="Basic and acidic residues" evidence="1">
    <location>
        <begin position="399"/>
        <end position="446"/>
    </location>
</feature>
<evidence type="ECO:0000313" key="2">
    <source>
        <dbReference type="EMBL" id="MCK9876492.1"/>
    </source>
</evidence>
<comment type="caution">
    <text evidence="2">The sequence shown here is derived from an EMBL/GenBank/DDBJ whole genome shotgun (WGS) entry which is preliminary data.</text>
</comment>